<feature type="region of interest" description="Disordered" evidence="2">
    <location>
        <begin position="309"/>
        <end position="358"/>
    </location>
</feature>
<dbReference type="GO" id="GO:0006897">
    <property type="term" value="P:endocytosis"/>
    <property type="evidence" value="ECO:0007669"/>
    <property type="project" value="TreeGrafter"/>
</dbReference>
<dbReference type="PANTHER" id="PTHR31962">
    <property type="entry name" value="SPHINGOLIPID LONG CHAIN BASE-RESPONSIVE PROTEIN PIL1"/>
    <property type="match status" value="1"/>
</dbReference>
<feature type="compositionally biased region" description="Low complexity" evidence="2">
    <location>
        <begin position="495"/>
        <end position="506"/>
    </location>
</feature>
<dbReference type="EMBL" id="JARKIF010000051">
    <property type="protein sequence ID" value="KAJ7607143.1"/>
    <property type="molecule type" value="Genomic_DNA"/>
</dbReference>
<evidence type="ECO:0008006" key="5">
    <source>
        <dbReference type="Google" id="ProtNLM"/>
    </source>
</evidence>
<proteinExistence type="predicted"/>
<feature type="compositionally biased region" description="Low complexity" evidence="2">
    <location>
        <begin position="688"/>
        <end position="699"/>
    </location>
</feature>
<feature type="compositionally biased region" description="Polar residues" evidence="2">
    <location>
        <begin position="621"/>
        <end position="634"/>
    </location>
</feature>
<accession>A0AAD7B183</accession>
<feature type="compositionally biased region" description="Basic and acidic residues" evidence="2">
    <location>
        <begin position="462"/>
        <end position="471"/>
    </location>
</feature>
<evidence type="ECO:0000256" key="2">
    <source>
        <dbReference type="SAM" id="MobiDB-lite"/>
    </source>
</evidence>
<feature type="compositionally biased region" description="Low complexity" evidence="2">
    <location>
        <begin position="403"/>
        <end position="416"/>
    </location>
</feature>
<dbReference type="GO" id="GO:0005886">
    <property type="term" value="C:plasma membrane"/>
    <property type="evidence" value="ECO:0007669"/>
    <property type="project" value="TreeGrafter"/>
</dbReference>
<feature type="region of interest" description="Disordered" evidence="2">
    <location>
        <begin position="386"/>
        <end position="710"/>
    </location>
</feature>
<sequence length="768" mass="81190">MFKSAATKIAHNTTLPALALSGNKDLRPLQDLITAEKVVLITLQKLSVDFAKAGEALRIWGAGEGDDLGDVLGASTTVLAHFSAALSGYAAREHSIRDHLKAIRTREETLDELKRRRKATLARADSAEKKLSKMGPEHKNLAAQTDILNGLQAQIRQMDGDIMNEEASLGDFKRTSARDAMGLKFGGLMEVCEKGCVVAECGRVLTMEIPIDPTIPGLPRVMYGGHMRTQERVNEAERSVNEVVFQALPARGSMRDHGMGDNEMGMMSGERLTAVGLHNTGVGNRSFDASSMGGSSFLPQPDVGGGFMETGSAAGGYAPPSGPPPSSSYAAPGGTGGYTPPAGLPPGAGGYNPPASAPPSIGLARPENREGDFMSAVMDAGEFGSLSGGGSTFTRSNQGSILSYSSPSPVYQQQSSHAQGGVPPGPPPGAAPPVIGGASEDIGLAYMSMGGEQQEEMEQQPETEREREARISRHVRFGPEETYSEPPTPASPEMVRQPSSSSLSPGGRRRVPPPTFDPLEEERALNAAAAREITREFEAMNASSPPLASPQPQQDQEEEEGNPWQAPAPQREFGSPPKTRSPPTQYSSPPVPSKESPKSPYSEPSPMIPPSAPFSRALPATTANRSTTSLNTQPPAGARTISAAAFRRPQKTASGDVADTSPLAPKKRLPTSPYPQQRTVSGLRGEMSSPQQYQQPSASGGTIPPVHDDDFDYIGAYARDSQAFLDEGSPLQPDFDYGRLGKVQVVGGAPVSPGYAEGRFATDPNDVR</sequence>
<dbReference type="InterPro" id="IPR027267">
    <property type="entry name" value="AH/BAR_dom_sf"/>
</dbReference>
<dbReference type="GO" id="GO:0070941">
    <property type="term" value="P:eisosome assembly"/>
    <property type="evidence" value="ECO:0007669"/>
    <property type="project" value="TreeGrafter"/>
</dbReference>
<reference evidence="3" key="1">
    <citation type="submission" date="2023-03" db="EMBL/GenBank/DDBJ databases">
        <title>Massive genome expansion in bonnet fungi (Mycena s.s.) driven by repeated elements and novel gene families across ecological guilds.</title>
        <authorList>
            <consortium name="Lawrence Berkeley National Laboratory"/>
            <person name="Harder C.B."/>
            <person name="Miyauchi S."/>
            <person name="Viragh M."/>
            <person name="Kuo A."/>
            <person name="Thoen E."/>
            <person name="Andreopoulos B."/>
            <person name="Lu D."/>
            <person name="Skrede I."/>
            <person name="Drula E."/>
            <person name="Henrissat B."/>
            <person name="Morin E."/>
            <person name="Kohler A."/>
            <person name="Barry K."/>
            <person name="LaButti K."/>
            <person name="Morin E."/>
            <person name="Salamov A."/>
            <person name="Lipzen A."/>
            <person name="Mereny Z."/>
            <person name="Hegedus B."/>
            <person name="Baldrian P."/>
            <person name="Stursova M."/>
            <person name="Weitz H."/>
            <person name="Taylor A."/>
            <person name="Grigoriev I.V."/>
            <person name="Nagy L.G."/>
            <person name="Martin F."/>
            <person name="Kauserud H."/>
        </authorList>
    </citation>
    <scope>NUCLEOTIDE SEQUENCE</scope>
    <source>
        <strain evidence="3">9284</strain>
    </source>
</reference>
<comment type="caution">
    <text evidence="3">The sequence shown here is derived from an EMBL/GenBank/DDBJ whole genome shotgun (WGS) entry which is preliminary data.</text>
</comment>
<dbReference type="InterPro" id="IPR028245">
    <property type="entry name" value="PIL1/LSP1"/>
</dbReference>
<dbReference type="Gene3D" id="1.20.1270.60">
    <property type="entry name" value="Arfaptin homology (AH) domain/BAR domain"/>
    <property type="match status" value="1"/>
</dbReference>
<evidence type="ECO:0000313" key="4">
    <source>
        <dbReference type="Proteomes" id="UP001221142"/>
    </source>
</evidence>
<dbReference type="Pfam" id="PF13805">
    <property type="entry name" value="Pil1"/>
    <property type="match status" value="1"/>
</dbReference>
<feature type="coiled-coil region" evidence="1">
    <location>
        <begin position="96"/>
        <end position="130"/>
    </location>
</feature>
<keyword evidence="1" id="KW-0175">Coiled coil</keyword>
<dbReference type="GO" id="GO:0008289">
    <property type="term" value="F:lipid binding"/>
    <property type="evidence" value="ECO:0007669"/>
    <property type="project" value="TreeGrafter"/>
</dbReference>
<organism evidence="3 4">
    <name type="scientific">Roridomyces roridus</name>
    <dbReference type="NCBI Taxonomy" id="1738132"/>
    <lineage>
        <taxon>Eukaryota</taxon>
        <taxon>Fungi</taxon>
        <taxon>Dikarya</taxon>
        <taxon>Basidiomycota</taxon>
        <taxon>Agaricomycotina</taxon>
        <taxon>Agaricomycetes</taxon>
        <taxon>Agaricomycetidae</taxon>
        <taxon>Agaricales</taxon>
        <taxon>Marasmiineae</taxon>
        <taxon>Mycenaceae</taxon>
        <taxon>Roridomyces</taxon>
    </lineage>
</organism>
<dbReference type="GO" id="GO:0036286">
    <property type="term" value="C:eisosome filament"/>
    <property type="evidence" value="ECO:0007669"/>
    <property type="project" value="TreeGrafter"/>
</dbReference>
<gene>
    <name evidence="3" type="ORF">FB45DRAFT_764482</name>
</gene>
<name>A0AAD7B183_9AGAR</name>
<dbReference type="AlphaFoldDB" id="A0AAD7B183"/>
<feature type="compositionally biased region" description="Polar residues" evidence="2">
    <location>
        <begin position="392"/>
        <end position="402"/>
    </location>
</feature>
<evidence type="ECO:0000256" key="1">
    <source>
        <dbReference type="SAM" id="Coils"/>
    </source>
</evidence>
<feature type="compositionally biased region" description="Low complexity" evidence="2">
    <location>
        <begin position="310"/>
        <end position="319"/>
    </location>
</feature>
<dbReference type="PANTHER" id="PTHR31962:SF6">
    <property type="entry name" value="EISOSOME COMPONENT PIL1-DOMAIN-CONTAINING PROTEIN"/>
    <property type="match status" value="1"/>
</dbReference>
<dbReference type="Proteomes" id="UP001221142">
    <property type="component" value="Unassembled WGS sequence"/>
</dbReference>
<feature type="region of interest" description="Disordered" evidence="2">
    <location>
        <begin position="749"/>
        <end position="768"/>
    </location>
</feature>
<keyword evidence="4" id="KW-1185">Reference proteome</keyword>
<evidence type="ECO:0000313" key="3">
    <source>
        <dbReference type="EMBL" id="KAJ7607143.1"/>
    </source>
</evidence>
<protein>
    <recommendedName>
        <fullName evidence="5">Eisosome component PIL1-domain-containing protein</fullName>
    </recommendedName>
</protein>
<feature type="compositionally biased region" description="Low complexity" evidence="2">
    <location>
        <begin position="543"/>
        <end position="554"/>
    </location>
</feature>